<keyword evidence="1" id="KW-0812">Transmembrane</keyword>
<reference evidence="2" key="1">
    <citation type="submission" date="2022-05" db="EMBL/GenBank/DDBJ databases">
        <title>Using nanopore sequencing to obtain complete genomes from saliva samples.</title>
        <authorList>
            <person name="Baker J.L."/>
        </authorList>
    </citation>
    <scope>NUCLEOTIDE SEQUENCE</scope>
    <source>
        <strain evidence="2">JCVI-JB-Ag32</strain>
    </source>
</reference>
<feature type="transmembrane region" description="Helical" evidence="1">
    <location>
        <begin position="50"/>
        <end position="74"/>
    </location>
</feature>
<proteinExistence type="predicted"/>
<keyword evidence="1" id="KW-1133">Transmembrane helix</keyword>
<sequence>MQIDWFSLLIVTATTLVAAVFIMVIIALAARMLDLIHRRRREGREDGVAFYQIGAAFFLMLAGAIFLFGLWLMIPYFH</sequence>
<evidence type="ECO:0000313" key="2">
    <source>
        <dbReference type="EMBL" id="UQF78893.1"/>
    </source>
</evidence>
<name>A0A9E7AE26_9ACTO</name>
<dbReference type="AlphaFoldDB" id="A0A9E7AE26"/>
<organism evidence="2 3">
    <name type="scientific">Actinomyces graevenitzii</name>
    <dbReference type="NCBI Taxonomy" id="55565"/>
    <lineage>
        <taxon>Bacteria</taxon>
        <taxon>Bacillati</taxon>
        <taxon>Actinomycetota</taxon>
        <taxon>Actinomycetes</taxon>
        <taxon>Actinomycetales</taxon>
        <taxon>Actinomycetaceae</taxon>
        <taxon>Actinomyces</taxon>
    </lineage>
</organism>
<evidence type="ECO:0000313" key="3">
    <source>
        <dbReference type="Proteomes" id="UP000830236"/>
    </source>
</evidence>
<dbReference type="EMBL" id="CP097095">
    <property type="protein sequence ID" value="UQF78893.1"/>
    <property type="molecule type" value="Genomic_DNA"/>
</dbReference>
<gene>
    <name evidence="2" type="ORF">M3I41_04535</name>
</gene>
<dbReference type="Proteomes" id="UP000830236">
    <property type="component" value="Chromosome"/>
</dbReference>
<accession>A0A9E7AE26</accession>
<keyword evidence="1" id="KW-0472">Membrane</keyword>
<dbReference type="KEGG" id="agh:M3I41_04535"/>
<feature type="transmembrane region" description="Helical" evidence="1">
    <location>
        <begin position="6"/>
        <end position="29"/>
    </location>
</feature>
<protein>
    <submittedName>
        <fullName evidence="2">Uncharacterized protein</fullName>
    </submittedName>
</protein>
<evidence type="ECO:0000256" key="1">
    <source>
        <dbReference type="SAM" id="Phobius"/>
    </source>
</evidence>